<sequence>MNSANALTLDVYRKMHDEQARLLRDLEDIYALVNVCRLALEDKGLDETDSTSVVLMLAVNNLFDMQERETERCKATELLAYPERQEGAQP</sequence>
<reference evidence="1 2" key="1">
    <citation type="submission" date="2017-01" db="EMBL/GenBank/DDBJ databases">
        <title>Novel large sulfur bacteria in the metagenomes of groundwater-fed chemosynthetic microbial mats in the Lake Huron basin.</title>
        <authorList>
            <person name="Sharrar A.M."/>
            <person name="Flood B.E."/>
            <person name="Bailey J.V."/>
            <person name="Jones D.S."/>
            <person name="Biddanda B."/>
            <person name="Ruberg S.A."/>
            <person name="Marcus D.N."/>
            <person name="Dick G.J."/>
        </authorList>
    </citation>
    <scope>NUCLEOTIDE SEQUENCE [LARGE SCALE GENOMIC DNA]</scope>
    <source>
        <strain evidence="1">A8</strain>
    </source>
</reference>
<evidence type="ECO:0008006" key="3">
    <source>
        <dbReference type="Google" id="ProtNLM"/>
    </source>
</evidence>
<dbReference type="Proteomes" id="UP000192491">
    <property type="component" value="Unassembled WGS sequence"/>
</dbReference>
<gene>
    <name evidence="1" type="ORF">BWK73_45505</name>
</gene>
<accession>A0A1Y1QB49</accession>
<comment type="caution">
    <text evidence="1">The sequence shown here is derived from an EMBL/GenBank/DDBJ whole genome shotgun (WGS) entry which is preliminary data.</text>
</comment>
<protein>
    <recommendedName>
        <fullName evidence="3">Cell division protein ZapA</fullName>
    </recommendedName>
</protein>
<evidence type="ECO:0000313" key="2">
    <source>
        <dbReference type="Proteomes" id="UP000192491"/>
    </source>
</evidence>
<dbReference type="EMBL" id="MTEJ01000564">
    <property type="protein sequence ID" value="OQX01589.1"/>
    <property type="molecule type" value="Genomic_DNA"/>
</dbReference>
<name>A0A1Y1QB49_9GAMM</name>
<dbReference type="AlphaFoldDB" id="A0A1Y1QB49"/>
<organism evidence="1 2">
    <name type="scientific">Thiothrix lacustris</name>
    <dbReference type="NCBI Taxonomy" id="525917"/>
    <lineage>
        <taxon>Bacteria</taxon>
        <taxon>Pseudomonadati</taxon>
        <taxon>Pseudomonadota</taxon>
        <taxon>Gammaproteobacteria</taxon>
        <taxon>Thiotrichales</taxon>
        <taxon>Thiotrichaceae</taxon>
        <taxon>Thiothrix</taxon>
    </lineage>
</organism>
<proteinExistence type="predicted"/>
<evidence type="ECO:0000313" key="1">
    <source>
        <dbReference type="EMBL" id="OQX01589.1"/>
    </source>
</evidence>